<dbReference type="InterPro" id="IPR036937">
    <property type="entry name" value="Adhesion_dom_fimbrial_sf"/>
</dbReference>
<dbReference type="InterPro" id="IPR008966">
    <property type="entry name" value="Adhesion_dom_sf"/>
</dbReference>
<dbReference type="Gene3D" id="2.60.40.1090">
    <property type="entry name" value="Fimbrial-type adhesion domain"/>
    <property type="match status" value="1"/>
</dbReference>
<proteinExistence type="predicted"/>
<dbReference type="SUPFAM" id="SSF49401">
    <property type="entry name" value="Bacterial adhesins"/>
    <property type="match status" value="1"/>
</dbReference>
<organism evidence="2 3">
    <name type="scientific">Providencia rettgeri</name>
    <dbReference type="NCBI Taxonomy" id="587"/>
    <lineage>
        <taxon>Bacteria</taxon>
        <taxon>Pseudomonadati</taxon>
        <taxon>Pseudomonadota</taxon>
        <taxon>Gammaproteobacteria</taxon>
        <taxon>Enterobacterales</taxon>
        <taxon>Morganellaceae</taxon>
        <taxon>Providencia</taxon>
    </lineage>
</organism>
<dbReference type="Proteomes" id="UP001162044">
    <property type="component" value="Unassembled WGS sequence"/>
</dbReference>
<dbReference type="InterPro" id="IPR000259">
    <property type="entry name" value="Adhesion_dom_fimbrial"/>
</dbReference>
<reference evidence="2" key="2">
    <citation type="submission" date="2023-10" db="EMBL/GenBank/DDBJ databases">
        <title>Analysis of Resistance Genes of Carbapenem-resistant Providencia rettgeri.</title>
        <authorList>
            <person name="Liu M."/>
        </authorList>
    </citation>
    <scope>NUCLEOTIDE SEQUENCE</scope>
    <source>
        <strain evidence="2">QITACRE101</strain>
    </source>
</reference>
<comment type="caution">
    <text evidence="2">The sequence shown here is derived from an EMBL/GenBank/DDBJ whole genome shotgun (WGS) entry which is preliminary data.</text>
</comment>
<dbReference type="EMBL" id="JARVQW010000005">
    <property type="protein sequence ID" value="MDH2306175.1"/>
    <property type="molecule type" value="Genomic_DNA"/>
</dbReference>
<evidence type="ECO:0000259" key="1">
    <source>
        <dbReference type="Pfam" id="PF00419"/>
    </source>
</evidence>
<dbReference type="AlphaFoldDB" id="A0AB35LDG8"/>
<dbReference type="RefSeq" id="WP_110731623.1">
    <property type="nucleotide sequence ID" value="NZ_ABEXOE020000096.1"/>
</dbReference>
<dbReference type="GO" id="GO:0009289">
    <property type="term" value="C:pilus"/>
    <property type="evidence" value="ECO:0007669"/>
    <property type="project" value="InterPro"/>
</dbReference>
<gene>
    <name evidence="2" type="ORF">QDQ51_12205</name>
</gene>
<feature type="domain" description="Fimbrial-type adhesion" evidence="1">
    <location>
        <begin position="32"/>
        <end position="171"/>
    </location>
</feature>
<evidence type="ECO:0000313" key="2">
    <source>
        <dbReference type="EMBL" id="MDH2306175.1"/>
    </source>
</evidence>
<accession>A0AB35LDG8</accession>
<name>A0AB35LDG8_PRORE</name>
<evidence type="ECO:0000313" key="3">
    <source>
        <dbReference type="Proteomes" id="UP001162044"/>
    </source>
</evidence>
<dbReference type="GO" id="GO:0007155">
    <property type="term" value="P:cell adhesion"/>
    <property type="evidence" value="ECO:0007669"/>
    <property type="project" value="InterPro"/>
</dbReference>
<dbReference type="Pfam" id="PF00419">
    <property type="entry name" value="Fimbrial"/>
    <property type="match status" value="1"/>
</dbReference>
<reference evidence="2" key="1">
    <citation type="submission" date="2023-04" db="EMBL/GenBank/DDBJ databases">
        <authorList>
            <person name="Li W."/>
        </authorList>
    </citation>
    <scope>NUCLEOTIDE SEQUENCE</scope>
    <source>
        <strain evidence="2">QITACRE101</strain>
    </source>
</reference>
<protein>
    <submittedName>
        <fullName evidence="2">Fimbrial protein</fullName>
    </submittedName>
</protein>
<sequence>MKNNSINNKIQYQICCFLLIFLANITYANWGFDGSLIIPPKCRLSHSDPIKVSFGKVGVNKVDGIHYKEKIPYELICDGDLTQPWNISLTLSGIAAGAGFDDATLQVKSDQNGNNVGIQIQKDGQPITLNKAFVIDQKTLPALSAVIVKKAGTKLIGDTFNATATLTITFQ</sequence>